<comment type="subcellular location">
    <subcellularLocation>
        <location evidence="9">Plastid</location>
        <location evidence="9">Chloroplast</location>
    </subcellularLocation>
</comment>
<keyword evidence="9" id="KW-0479">Metal-binding</keyword>
<evidence type="ECO:0000259" key="12">
    <source>
        <dbReference type="SMART" id="SM00663"/>
    </source>
</evidence>
<evidence type="ECO:0000256" key="11">
    <source>
        <dbReference type="SAM" id="MobiDB-lite"/>
    </source>
</evidence>
<keyword evidence="9" id="KW-0460">Magnesium</keyword>
<name>A0A140GIX9_9CHLO</name>
<sequence>MKKPNELLPIFEKLKVFSDPFENNQNFSDSQYLKVKSLSNDFKTTTNGIPDNELNSNFLNKKSNFNSEINNQKGLRGLGALALLGPSEGASEGVKGLGVRGLADEVRSRSSPQPLTPSGTRGEPTYGPSSAEGARPSAPTPTQLNGYSKIQELKLVKVGLASSKKIVEWAEKVLPNGKIFGEVLNANTLHYKTFKPHKGGLFCERIFGPLKDFECACGYKQKPFEDDGYVQNLLNTNQSKRKFCPNCDVEYTWSVIRRYQLGYIKLASPVSHLWYLRANPSYLSLLLDIRKKDLESIIYCMQITTLEYYWRPVHSLQMNLTPAGLLNLYQKSLQLTSKTLDSQKNLLKMKLKKKQKNELKKRKKMQILQKQNAFIPTTFETIRSLENESLEAKIQYLEKSFQLSSDTFYPSLQNKTSEIKNFLEQKVSKNVKKKAFLTIYTDVTKQFYEKIYFSLVRQIFVCLKETKKTSGFSSSVKTKKSLSMLGLIFKNYLRTNFKKSAMILLKNTKSKQEAAEKFLIFFENELTFWYKNSYYYRNNFTQIKNPLASQEKNRSEYNQSTIYLTSAKQPFKKTNFLKNFLNLVRKIELNQMWEPIYRNKKNKISVIYNFSVNYVLKKVSINKNPLSITQTLQNTFFLYLLFIIQENNDLFLKKPSTFLLKETLLVDLVNVKSFQQRNWLNLDQNLKQRLNFLNETKDLNFFSRFLKTFENEVASAYLEPLALSEFRSLGPKAPVGDWSPKLVSEAHQTEDLQIKFLQTDFVFYENQTPCRFFEVEKVFQDSTNNFIQYLNILLNKITNVFFKISYSENLKKYFTKNKKEFKIFLVKQQLKFPLTVPTTDHEENDKSWRGAEYKLAQRALAPKAQGPLAPAKPKYPPGDFRSPTGTQSVPGELAKEVKPAHPQPIPNELRDELTYGPSGPKAHALSTDYASGPPTGPFHTDLEPSIANYNNFYFSKKNMNFKSFQIKQNLKLNELRFKKLSKDKKVHQFLKFKPNYFSDYDLYLKNISTLTKKLSVLKNKKTNASLHLFNNIYTVAYSNGWQTEKDWRYFLYYNTSPIEMQDRRISFYKHRFIPESLLEYSFATTIPIIGANLVQKLLFQYEGIQLKKMAKQLQNLLPKLTRYIRYLKQKAEKKSDFLQIQKLLQKRDQIIRRLKLLRKLFKKNVKPRATLLNTLPVLPPDLRPILKMQNQIAASDLNRFYQRILYRNERLKKFLRANASMVNYEPGFELKYAQRLLQEAVDNLIQNGKGQVKPETNSRGQPLKSLSEILKGKQGRFRQYLLGKRVDYSGRSVIVVGPNLKIYQCGLPFEMAIELFLPFLIKKIFQYKLARTVIGAKTILKTQKKVTWDLLEEIMQSHPILLNRAPTLHRLGIQAFQPKLIEGRAILLHPLVCPAFNADFDGDQMAVHVPITVEARTEAWKLMFSRNHLMSSATGEPMLLPSQDMVLGCYYLTTESLQTTRFNNGRPFFLGTRFYFSNMQQILAAYQRQKIHLQTPIWMKWNGFIETEHYLSQPLEIRLDLEGFWTEFRPKTQKRINSKGICETFFVRTTAGRILFNTIIQNCVQNG</sequence>
<keyword evidence="7 9" id="KW-0804">Transcription</keyword>
<feature type="region of interest" description="Disordered" evidence="11">
    <location>
        <begin position="102"/>
        <end position="144"/>
    </location>
</feature>
<evidence type="ECO:0000256" key="6">
    <source>
        <dbReference type="ARBA" id="ARBA00022695"/>
    </source>
</evidence>
<evidence type="ECO:0000256" key="3">
    <source>
        <dbReference type="ARBA" id="ARBA00022478"/>
    </source>
</evidence>
<dbReference type="InterPro" id="IPR034678">
    <property type="entry name" value="RNApol_RpoC1"/>
</dbReference>
<feature type="binding site" evidence="9">
    <location>
        <position position="244"/>
    </location>
    <ligand>
        <name>Zn(2+)</name>
        <dbReference type="ChEBI" id="CHEBI:29105"/>
    </ligand>
</feature>
<accession>A0A140GIX9</accession>
<dbReference type="GO" id="GO:0000428">
    <property type="term" value="C:DNA-directed RNA polymerase complex"/>
    <property type="evidence" value="ECO:0007669"/>
    <property type="project" value="UniProtKB-KW"/>
</dbReference>
<keyword evidence="5 9" id="KW-0808">Transferase</keyword>
<feature type="binding site" evidence="9">
    <location>
        <position position="1401"/>
    </location>
    <ligand>
        <name>Mg(2+)</name>
        <dbReference type="ChEBI" id="CHEBI:18420"/>
    </ligand>
</feature>
<feature type="binding site" evidence="9">
    <location>
        <position position="217"/>
    </location>
    <ligand>
        <name>Zn(2+)</name>
        <dbReference type="ChEBI" id="CHEBI:29105"/>
    </ligand>
</feature>
<comment type="cofactor">
    <cofactor evidence="9">
        <name>Mg(2+)</name>
        <dbReference type="ChEBI" id="CHEBI:18420"/>
    </cofactor>
    <text evidence="9">Binds 1 Mg(2+) ion per subunit.</text>
</comment>
<dbReference type="Gene3D" id="4.10.860.120">
    <property type="entry name" value="RNA polymerase II, clamp domain"/>
    <property type="match status" value="1"/>
</dbReference>
<geneLocation type="chloroplast" evidence="13"/>
<dbReference type="InterPro" id="IPR000722">
    <property type="entry name" value="RNA_pol_asu"/>
</dbReference>
<dbReference type="InterPro" id="IPR007066">
    <property type="entry name" value="RNA_pol_Rpb1_3"/>
</dbReference>
<keyword evidence="3 9" id="KW-0240">DNA-directed RNA polymerase</keyword>
<dbReference type="Pfam" id="PF04983">
    <property type="entry name" value="RNA_pol_Rpb1_3"/>
    <property type="match status" value="1"/>
</dbReference>
<dbReference type="Gene3D" id="1.10.40.90">
    <property type="match status" value="1"/>
</dbReference>
<comment type="similarity">
    <text evidence="2 9">Belongs to the RNA polymerase beta' chain family. RpoC1 subfamily.</text>
</comment>
<dbReference type="InterPro" id="IPR042102">
    <property type="entry name" value="RNA_pol_Rpb1_3_sf"/>
</dbReference>
<comment type="function">
    <text evidence="1 9 10">DNA-dependent RNA polymerase catalyzes the transcription of DNA into RNA using the four ribonucleoside triphosphates as substrates.</text>
</comment>
<feature type="binding site" evidence="9">
    <location>
        <position position="1399"/>
    </location>
    <ligand>
        <name>Mg(2+)</name>
        <dbReference type="ChEBI" id="CHEBI:18420"/>
    </ligand>
</feature>
<keyword evidence="4 13" id="KW-0934">Plastid</keyword>
<feature type="binding site" evidence="9">
    <location>
        <position position="215"/>
    </location>
    <ligand>
        <name>Zn(2+)</name>
        <dbReference type="ChEBI" id="CHEBI:29105"/>
    </ligand>
</feature>
<dbReference type="Pfam" id="PF00623">
    <property type="entry name" value="RNA_pol_Rpb1_2"/>
    <property type="match status" value="1"/>
</dbReference>
<dbReference type="EMBL" id="KT369461">
    <property type="protein sequence ID" value="AMN09244.1"/>
    <property type="molecule type" value="Genomic_DNA"/>
</dbReference>
<evidence type="ECO:0000256" key="8">
    <source>
        <dbReference type="ARBA" id="ARBA00048552"/>
    </source>
</evidence>
<feature type="region of interest" description="Disordered" evidence="11">
    <location>
        <begin position="865"/>
        <end position="890"/>
    </location>
</feature>
<dbReference type="SMART" id="SM00663">
    <property type="entry name" value="RPOLA_N"/>
    <property type="match status" value="1"/>
</dbReference>
<comment type="subunit">
    <text evidence="9">In plastids the minimal PEP RNA polymerase catalytic core is composed of four subunits: alpha, beta, beta', and beta''. When a (nuclear-encoded) sigma factor is associated with the core the holoenzyme is formed, which can initiate transcription.</text>
</comment>
<evidence type="ECO:0000256" key="10">
    <source>
        <dbReference type="RuleBase" id="RU004279"/>
    </source>
</evidence>
<keyword evidence="9" id="KW-0862">Zinc</keyword>
<protein>
    <recommendedName>
        <fullName evidence="9">DNA-directed RNA polymerase subunit beta'</fullName>
        <ecNumber evidence="9">2.7.7.6</ecNumber>
    </recommendedName>
    <alternativeName>
        <fullName evidence="9">PEP</fullName>
    </alternativeName>
    <alternativeName>
        <fullName evidence="9">Plastid-encoded RNA polymerase subunit beta'</fullName>
        <shortName evidence="9">RNA polymerase subunit beta'</shortName>
    </alternativeName>
</protein>
<dbReference type="InterPro" id="IPR006592">
    <property type="entry name" value="RNA_pol_N"/>
</dbReference>
<reference evidence="13" key="1">
    <citation type="journal article" date="2016" name="Mol. Phylogenet. Evol.">
        <title>Chloroplast phylogenomic data from the green algal order Sphaeropleales (Chlorophyceae, Chlorophyta) reveal complex patterns of sequence evolution.</title>
        <authorList>
            <person name="Fucikova K."/>
            <person name="Lewis P.O."/>
            <person name="Lewis L.A."/>
        </authorList>
    </citation>
    <scope>NUCLEOTIDE SEQUENCE</scope>
    <source>
        <strain evidence="13">UTEX 1240</strain>
    </source>
</reference>
<dbReference type="GO" id="GO:0008270">
    <property type="term" value="F:zinc ion binding"/>
    <property type="evidence" value="ECO:0007669"/>
    <property type="project" value="UniProtKB-UniRule"/>
</dbReference>
<gene>
    <name evidence="9 13" type="primary">rpoC1</name>
</gene>
<dbReference type="InterPro" id="IPR045867">
    <property type="entry name" value="DNA-dir_RpoC_beta_prime"/>
</dbReference>
<evidence type="ECO:0000256" key="5">
    <source>
        <dbReference type="ARBA" id="ARBA00022679"/>
    </source>
</evidence>
<dbReference type="EC" id="2.7.7.6" evidence="9"/>
<evidence type="ECO:0000313" key="13">
    <source>
        <dbReference type="EMBL" id="AMN09244.1"/>
    </source>
</evidence>
<comment type="catalytic activity">
    <reaction evidence="8 9 10">
        <text>RNA(n) + a ribonucleoside 5'-triphosphate = RNA(n+1) + diphosphate</text>
        <dbReference type="Rhea" id="RHEA:21248"/>
        <dbReference type="Rhea" id="RHEA-COMP:14527"/>
        <dbReference type="Rhea" id="RHEA-COMP:17342"/>
        <dbReference type="ChEBI" id="CHEBI:33019"/>
        <dbReference type="ChEBI" id="CHEBI:61557"/>
        <dbReference type="ChEBI" id="CHEBI:140395"/>
        <dbReference type="EC" id="2.7.7.6"/>
    </reaction>
</comment>
<feature type="domain" description="RNA polymerase N-terminal" evidence="12">
    <location>
        <begin position="1168"/>
        <end position="1453"/>
    </location>
</feature>
<keyword evidence="13" id="KW-0150">Chloroplast</keyword>
<evidence type="ECO:0000256" key="9">
    <source>
        <dbReference type="HAMAP-Rule" id="MF_01323"/>
    </source>
</evidence>
<dbReference type="Pfam" id="PF04997">
    <property type="entry name" value="RNA_pol_Rpb1_1"/>
    <property type="match status" value="2"/>
</dbReference>
<dbReference type="GO" id="GO:0006351">
    <property type="term" value="P:DNA-templated transcription"/>
    <property type="evidence" value="ECO:0007669"/>
    <property type="project" value="UniProtKB-UniRule"/>
</dbReference>
<feature type="binding site" evidence="9">
    <location>
        <position position="247"/>
    </location>
    <ligand>
        <name>Zn(2+)</name>
        <dbReference type="ChEBI" id="CHEBI:29105"/>
    </ligand>
</feature>
<evidence type="ECO:0000256" key="4">
    <source>
        <dbReference type="ARBA" id="ARBA00022640"/>
    </source>
</evidence>
<comment type="cofactor">
    <cofactor evidence="9">
        <name>Zn(2+)</name>
        <dbReference type="ChEBI" id="CHEBI:29105"/>
    </cofactor>
    <text evidence="9">Binds 1 Zn(2+) ion per subunit.</text>
</comment>
<dbReference type="Gene3D" id="2.40.40.20">
    <property type="match status" value="1"/>
</dbReference>
<feature type="compositionally biased region" description="Polar residues" evidence="11">
    <location>
        <begin position="109"/>
        <end position="119"/>
    </location>
</feature>
<feature type="binding site" evidence="9">
    <location>
        <position position="1403"/>
    </location>
    <ligand>
        <name>Mg(2+)</name>
        <dbReference type="ChEBI" id="CHEBI:18420"/>
    </ligand>
</feature>
<evidence type="ECO:0000256" key="2">
    <source>
        <dbReference type="ARBA" id="ARBA00007207"/>
    </source>
</evidence>
<dbReference type="GO" id="GO:0000287">
    <property type="term" value="F:magnesium ion binding"/>
    <property type="evidence" value="ECO:0007669"/>
    <property type="project" value="UniProtKB-UniRule"/>
</dbReference>
<keyword evidence="6 9" id="KW-0548">Nucleotidyltransferase</keyword>
<dbReference type="PANTHER" id="PTHR19376:SF54">
    <property type="entry name" value="DNA-DIRECTED RNA POLYMERASE SUBUNIT BETA"/>
    <property type="match status" value="1"/>
</dbReference>
<dbReference type="SUPFAM" id="SSF64484">
    <property type="entry name" value="beta and beta-prime subunits of DNA dependent RNA-polymerase"/>
    <property type="match status" value="2"/>
</dbReference>
<proteinExistence type="inferred from homology"/>
<dbReference type="Gene3D" id="1.10.274.100">
    <property type="entry name" value="RNA polymerase Rpb1, domain 3"/>
    <property type="match status" value="1"/>
</dbReference>
<dbReference type="PANTHER" id="PTHR19376">
    <property type="entry name" value="DNA-DIRECTED RNA POLYMERASE"/>
    <property type="match status" value="1"/>
</dbReference>
<organism evidence="13">
    <name type="scientific">Ourococcus multisporus</name>
    <dbReference type="NCBI Taxonomy" id="132186"/>
    <lineage>
        <taxon>Eukaryota</taxon>
        <taxon>Viridiplantae</taxon>
        <taxon>Chlorophyta</taxon>
        <taxon>core chlorophytes</taxon>
        <taxon>Chlorophyceae</taxon>
        <taxon>CS clade</taxon>
        <taxon>Sphaeropleales</taxon>
        <taxon>Selenastraceae</taxon>
        <taxon>Ourococcus</taxon>
    </lineage>
</organism>
<dbReference type="HAMAP" id="MF_01323">
    <property type="entry name" value="RNApol_bact_RpoC1"/>
    <property type="match status" value="1"/>
</dbReference>
<evidence type="ECO:0000256" key="1">
    <source>
        <dbReference type="ARBA" id="ARBA00004026"/>
    </source>
</evidence>
<dbReference type="GO" id="GO:0003677">
    <property type="term" value="F:DNA binding"/>
    <property type="evidence" value="ECO:0007669"/>
    <property type="project" value="UniProtKB-UniRule"/>
</dbReference>
<dbReference type="GO" id="GO:0009507">
    <property type="term" value="C:chloroplast"/>
    <property type="evidence" value="ECO:0007669"/>
    <property type="project" value="UniProtKB-SubCell"/>
</dbReference>
<dbReference type="InterPro" id="IPR007080">
    <property type="entry name" value="RNA_pol_Rpb1_1"/>
</dbReference>
<evidence type="ECO:0000256" key="7">
    <source>
        <dbReference type="ARBA" id="ARBA00023163"/>
    </source>
</evidence>
<dbReference type="GO" id="GO:0003899">
    <property type="term" value="F:DNA-directed RNA polymerase activity"/>
    <property type="evidence" value="ECO:0007669"/>
    <property type="project" value="UniProtKB-UniRule"/>
</dbReference>
<dbReference type="InterPro" id="IPR044893">
    <property type="entry name" value="RNA_pol_Rpb1_clamp_domain"/>
</dbReference>